<dbReference type="Proteomes" id="UP000384372">
    <property type="component" value="Unassembled WGS sequence"/>
</dbReference>
<proteinExistence type="predicted"/>
<keyword evidence="2" id="KW-1185">Reference proteome</keyword>
<evidence type="ECO:0000313" key="1">
    <source>
        <dbReference type="EMBL" id="MQP12007.1"/>
    </source>
</evidence>
<reference evidence="1 2" key="1">
    <citation type="submission" date="2019-09" db="EMBL/GenBank/DDBJ databases">
        <title>Distinct polysaccharide growth profiles of human intestinal Prevotella copri isolates.</title>
        <authorList>
            <person name="Fehlner-Peach H."/>
            <person name="Magnabosco C."/>
            <person name="Raghavan V."/>
            <person name="Scher J.U."/>
            <person name="Tett A."/>
            <person name="Cox L.M."/>
            <person name="Gottsegen C."/>
            <person name="Watters A."/>
            <person name="Wiltshire- Gordon J.D."/>
            <person name="Segata N."/>
            <person name="Bonneau R."/>
            <person name="Littman D.R."/>
        </authorList>
    </citation>
    <scope>NUCLEOTIDE SEQUENCE [LARGE SCALE GENOMIC DNA]</scope>
    <source>
        <strain evidence="2">iAQ1173</strain>
    </source>
</reference>
<comment type="caution">
    <text evidence="1">The sequence shown here is derived from an EMBL/GenBank/DDBJ whole genome shotgun (WGS) entry which is preliminary data.</text>
</comment>
<name>A0A6A7WBZ2_9BACT</name>
<dbReference type="RefSeq" id="WP_158463682.1">
    <property type="nucleotide sequence ID" value="NZ_VZAD01000064.1"/>
</dbReference>
<dbReference type="AlphaFoldDB" id="A0A6A7WBZ2"/>
<evidence type="ECO:0000313" key="2">
    <source>
        <dbReference type="Proteomes" id="UP000384372"/>
    </source>
</evidence>
<dbReference type="OrthoDB" id="29496at2"/>
<dbReference type="EMBL" id="VZAD01000064">
    <property type="protein sequence ID" value="MQP12007.1"/>
    <property type="molecule type" value="Genomic_DNA"/>
</dbReference>
<organism evidence="1 2">
    <name type="scientific">Segatella copri</name>
    <dbReference type="NCBI Taxonomy" id="165179"/>
    <lineage>
        <taxon>Bacteria</taxon>
        <taxon>Pseudomonadati</taxon>
        <taxon>Bacteroidota</taxon>
        <taxon>Bacteroidia</taxon>
        <taxon>Bacteroidales</taxon>
        <taxon>Prevotellaceae</taxon>
        <taxon>Segatella</taxon>
    </lineage>
</organism>
<gene>
    <name evidence="1" type="ORF">F7D20_08590</name>
</gene>
<protein>
    <submittedName>
        <fullName evidence="1">Uncharacterized protein</fullName>
    </submittedName>
</protein>
<sequence length="120" mass="14017">MRTNLMSLFTRSGLGHLLCRMSLEKQAGIPSVQLILSLCLFRIAGESIHSMYKKSYYDLLNTGHNCYYRMMRRATMDWRKLLMGMALRFLAILRKEQAEVSSDNAVTYLTTLRWRRQAMA</sequence>
<accession>A0A6A7WBZ2</accession>